<keyword evidence="4 6" id="KW-1133">Transmembrane helix</keyword>
<dbReference type="AlphaFoldDB" id="A0A6B8KI65"/>
<evidence type="ECO:0000256" key="5">
    <source>
        <dbReference type="ARBA" id="ARBA00023136"/>
    </source>
</evidence>
<dbReference type="Pfam" id="PF04138">
    <property type="entry name" value="GtrA_DPMS_TM"/>
    <property type="match status" value="1"/>
</dbReference>
<evidence type="ECO:0000256" key="4">
    <source>
        <dbReference type="ARBA" id="ARBA00022989"/>
    </source>
</evidence>
<dbReference type="GO" id="GO:0000271">
    <property type="term" value="P:polysaccharide biosynthetic process"/>
    <property type="evidence" value="ECO:0007669"/>
    <property type="project" value="InterPro"/>
</dbReference>
<dbReference type="EMBL" id="CP046052">
    <property type="protein sequence ID" value="QGM48076.1"/>
    <property type="molecule type" value="Genomic_DNA"/>
</dbReference>
<organism evidence="8 9">
    <name type="scientific">Methylocystis heyeri</name>
    <dbReference type="NCBI Taxonomy" id="391905"/>
    <lineage>
        <taxon>Bacteria</taxon>
        <taxon>Pseudomonadati</taxon>
        <taxon>Pseudomonadota</taxon>
        <taxon>Alphaproteobacteria</taxon>
        <taxon>Hyphomicrobiales</taxon>
        <taxon>Methylocystaceae</taxon>
        <taxon>Methylocystis</taxon>
    </lineage>
</organism>
<name>A0A6B8KI65_9HYPH</name>
<keyword evidence="9" id="KW-1185">Reference proteome</keyword>
<keyword evidence="3 6" id="KW-0812">Transmembrane</keyword>
<comment type="subcellular location">
    <subcellularLocation>
        <location evidence="1">Membrane</location>
        <topology evidence="1">Multi-pass membrane protein</topology>
    </subcellularLocation>
</comment>
<dbReference type="InterPro" id="IPR007267">
    <property type="entry name" value="GtrA_DPMS_TM"/>
</dbReference>
<evidence type="ECO:0000256" key="1">
    <source>
        <dbReference type="ARBA" id="ARBA00004141"/>
    </source>
</evidence>
<protein>
    <submittedName>
        <fullName evidence="8">GtrA family protein</fullName>
    </submittedName>
</protein>
<gene>
    <name evidence="8" type="ORF">H2LOC_013400</name>
</gene>
<accession>A0A6B8KI65</accession>
<dbReference type="InterPro" id="IPR051401">
    <property type="entry name" value="GtrA_CellWall_Glycosyl"/>
</dbReference>
<keyword evidence="5 6" id="KW-0472">Membrane</keyword>
<dbReference type="KEGG" id="mhey:H2LOC_013400"/>
<evidence type="ECO:0000256" key="6">
    <source>
        <dbReference type="SAM" id="Phobius"/>
    </source>
</evidence>
<evidence type="ECO:0000256" key="3">
    <source>
        <dbReference type="ARBA" id="ARBA00022692"/>
    </source>
</evidence>
<evidence type="ECO:0000313" key="9">
    <source>
        <dbReference type="Proteomes" id="UP000309061"/>
    </source>
</evidence>
<proteinExistence type="inferred from homology"/>
<dbReference type="GO" id="GO:0005886">
    <property type="term" value="C:plasma membrane"/>
    <property type="evidence" value="ECO:0007669"/>
    <property type="project" value="TreeGrafter"/>
</dbReference>
<dbReference type="PANTHER" id="PTHR38459:SF1">
    <property type="entry name" value="PROPHAGE BACTOPRENOL-LINKED GLUCOSE TRANSLOCASE HOMOLOG"/>
    <property type="match status" value="1"/>
</dbReference>
<feature type="domain" description="GtrA/DPMS transmembrane" evidence="7">
    <location>
        <begin position="2"/>
        <end position="118"/>
    </location>
</feature>
<feature type="transmembrane region" description="Helical" evidence="6">
    <location>
        <begin position="31"/>
        <end position="53"/>
    </location>
</feature>
<feature type="transmembrane region" description="Helical" evidence="6">
    <location>
        <begin position="92"/>
        <end position="112"/>
    </location>
</feature>
<evidence type="ECO:0000256" key="2">
    <source>
        <dbReference type="ARBA" id="ARBA00009399"/>
    </source>
</evidence>
<dbReference type="Proteomes" id="UP000309061">
    <property type="component" value="Chromosome"/>
</dbReference>
<comment type="similarity">
    <text evidence="2">Belongs to the GtrA family.</text>
</comment>
<feature type="transmembrane region" description="Helical" evidence="6">
    <location>
        <begin position="65"/>
        <end position="86"/>
    </location>
</feature>
<dbReference type="OrthoDB" id="7192803at2"/>
<evidence type="ECO:0000259" key="7">
    <source>
        <dbReference type="Pfam" id="PF04138"/>
    </source>
</evidence>
<evidence type="ECO:0000313" key="8">
    <source>
        <dbReference type="EMBL" id="QGM48076.1"/>
    </source>
</evidence>
<sequence>MKYGAASAFALALDAATLLILNKLLGVHYLVAAAAGFSAGLALIYVLSVRYVFNDSRVLRPSQEAMGFLLTGLAGLLINHVLMLVFVEHVGLAVALAKIPTAGIVFLFNFTARRTLLFSQKAKPRAAGREPRP</sequence>
<reference evidence="8 9" key="1">
    <citation type="submission" date="2019-11" db="EMBL/GenBank/DDBJ databases">
        <title>The genome sequence of Methylocystis heyeri.</title>
        <authorList>
            <person name="Oshkin I.Y."/>
            <person name="Miroshnikov K."/>
            <person name="Dedysh S.N."/>
        </authorList>
    </citation>
    <scope>NUCLEOTIDE SEQUENCE [LARGE SCALE GENOMIC DNA]</scope>
    <source>
        <strain evidence="8 9">H2</strain>
    </source>
</reference>
<dbReference type="PANTHER" id="PTHR38459">
    <property type="entry name" value="PROPHAGE BACTOPRENOL-LINKED GLUCOSE TRANSLOCASE HOMOLOG"/>
    <property type="match status" value="1"/>
</dbReference>